<evidence type="ECO:0000313" key="7">
    <source>
        <dbReference type="Proteomes" id="UP000009131"/>
    </source>
</evidence>
<dbReference type="InterPro" id="IPR000222">
    <property type="entry name" value="PP2C_BS"/>
</dbReference>
<comment type="similarity">
    <text evidence="4">Belongs to the PP2C family.</text>
</comment>
<protein>
    <recommendedName>
        <fullName evidence="5">PPM-type phosphatase domain-containing protein</fullName>
    </recommendedName>
</protein>
<name>G7DSW0_MIXOS</name>
<keyword evidence="3 4" id="KW-0904">Protein phosphatase</keyword>
<evidence type="ECO:0000256" key="2">
    <source>
        <dbReference type="ARBA" id="ARBA00022801"/>
    </source>
</evidence>
<evidence type="ECO:0000313" key="6">
    <source>
        <dbReference type="EMBL" id="GAA93670.1"/>
    </source>
</evidence>
<evidence type="ECO:0000256" key="1">
    <source>
        <dbReference type="ARBA" id="ARBA00022723"/>
    </source>
</evidence>
<dbReference type="eggNOG" id="KOG0698">
    <property type="taxonomic scope" value="Eukaryota"/>
</dbReference>
<feature type="domain" description="PPM-type phosphatase" evidence="5">
    <location>
        <begin position="51"/>
        <end position="383"/>
    </location>
</feature>
<evidence type="ECO:0000256" key="4">
    <source>
        <dbReference type="RuleBase" id="RU003465"/>
    </source>
</evidence>
<dbReference type="CDD" id="cd00143">
    <property type="entry name" value="PP2Cc"/>
    <property type="match status" value="1"/>
</dbReference>
<dbReference type="EMBL" id="BABT02000013">
    <property type="protein sequence ID" value="GAA93670.1"/>
    <property type="molecule type" value="Genomic_DNA"/>
</dbReference>
<dbReference type="InterPro" id="IPR001932">
    <property type="entry name" value="PPM-type_phosphatase-like_dom"/>
</dbReference>
<keyword evidence="1" id="KW-0479">Metal-binding</keyword>
<proteinExistence type="inferred from homology"/>
<dbReference type="OrthoDB" id="416093at2759"/>
<dbReference type="GO" id="GO:0046872">
    <property type="term" value="F:metal ion binding"/>
    <property type="evidence" value="ECO:0007669"/>
    <property type="project" value="UniProtKB-KW"/>
</dbReference>
<dbReference type="Proteomes" id="UP000009131">
    <property type="component" value="Unassembled WGS sequence"/>
</dbReference>
<dbReference type="STRING" id="764103.G7DSW0"/>
<dbReference type="HOGENOM" id="CLU_021251_1_0_1"/>
<comment type="caution">
    <text evidence="6">The sequence shown here is derived from an EMBL/GenBank/DDBJ whole genome shotgun (WGS) entry which is preliminary data.</text>
</comment>
<dbReference type="AlphaFoldDB" id="G7DSW0"/>
<dbReference type="PANTHER" id="PTHR47992">
    <property type="entry name" value="PROTEIN PHOSPHATASE"/>
    <property type="match status" value="1"/>
</dbReference>
<dbReference type="Gene3D" id="3.60.40.10">
    <property type="entry name" value="PPM-type phosphatase domain"/>
    <property type="match status" value="1"/>
</dbReference>
<dbReference type="GO" id="GO:0004722">
    <property type="term" value="F:protein serine/threonine phosphatase activity"/>
    <property type="evidence" value="ECO:0007669"/>
    <property type="project" value="InterPro"/>
</dbReference>
<keyword evidence="7" id="KW-1185">Reference proteome</keyword>
<dbReference type="Pfam" id="PF00481">
    <property type="entry name" value="PP2C"/>
    <property type="match status" value="1"/>
</dbReference>
<dbReference type="SUPFAM" id="SSF81606">
    <property type="entry name" value="PP2C-like"/>
    <property type="match status" value="1"/>
</dbReference>
<reference evidence="6 7" key="2">
    <citation type="journal article" date="2012" name="Open Biol.">
        <title>Characteristics of nucleosomes and linker DNA regions on the genome of the basidiomycete Mixia osmundae revealed by mono- and dinucleosome mapping.</title>
        <authorList>
            <person name="Nishida H."/>
            <person name="Kondo S."/>
            <person name="Matsumoto T."/>
            <person name="Suzuki Y."/>
            <person name="Yoshikawa H."/>
            <person name="Taylor T.D."/>
            <person name="Sugiyama J."/>
        </authorList>
    </citation>
    <scope>NUCLEOTIDE SEQUENCE [LARGE SCALE GENOMIC DNA]</scope>
    <source>
        <strain evidence="7">CBS 9802 / IAM 14324 / JCM 22182 / KY 12970</strain>
    </source>
</reference>
<dbReference type="InParanoid" id="G7DSW0"/>
<sequence length="416" mass="45286">MLRGCRPCCEAQSWLVASRRSAARQRRQLSDAQEFRSDKGSLKLSLKSAHLIGIAQSRGERPYQEDAYSVKSLDLSTAELQRTLKRTENSSAAAWKGKAKASSEPTTEQVAYFAVFDGHGTDQVSHYLRDHLHELLETAKASDVPAAVETYKKVGGYLRRFKGGLLERLAQGTDGLEEPERVLALDERATLAFIQADETVMADEEITDSGSVATAVLLHSLDIPATPFFGASLLALTTAHVGDTRALLTSTKTGRITVLTENHHPDSRVEAERLRRIGTGLVTDSFGESRWGGALANTRGIGDEKFKRLGVVAEPDVTTRVLKGEEWSSLILLSDGISGVISDQETADLIRGISDPTKAAQAIVNFVEEVGGEDNMTAIVVPLPGWRKVGGSDSTASRREFRLRQNVGQSARARRM</sequence>
<evidence type="ECO:0000259" key="5">
    <source>
        <dbReference type="PROSITE" id="PS51746"/>
    </source>
</evidence>
<dbReference type="OMA" id="LPNWGNW"/>
<gene>
    <name evidence="6" type="primary">Mo00315</name>
    <name evidence="6" type="ORF">E5Q_00315</name>
</gene>
<dbReference type="SMART" id="SM00332">
    <property type="entry name" value="PP2Cc"/>
    <property type="match status" value="1"/>
</dbReference>
<dbReference type="FunCoup" id="G7DSW0">
    <property type="interactions" value="31"/>
</dbReference>
<dbReference type="InterPro" id="IPR036457">
    <property type="entry name" value="PPM-type-like_dom_sf"/>
</dbReference>
<keyword evidence="2 4" id="KW-0378">Hydrolase</keyword>
<organism evidence="6 7">
    <name type="scientific">Mixia osmundae (strain CBS 9802 / IAM 14324 / JCM 22182 / KY 12970)</name>
    <dbReference type="NCBI Taxonomy" id="764103"/>
    <lineage>
        <taxon>Eukaryota</taxon>
        <taxon>Fungi</taxon>
        <taxon>Dikarya</taxon>
        <taxon>Basidiomycota</taxon>
        <taxon>Pucciniomycotina</taxon>
        <taxon>Mixiomycetes</taxon>
        <taxon>Mixiales</taxon>
        <taxon>Mixiaceae</taxon>
        <taxon>Mixia</taxon>
    </lineage>
</organism>
<dbReference type="RefSeq" id="XP_014565695.1">
    <property type="nucleotide sequence ID" value="XM_014710209.1"/>
</dbReference>
<reference evidence="6 7" key="1">
    <citation type="journal article" date="2011" name="J. Gen. Appl. Microbiol.">
        <title>Draft genome sequencing of the enigmatic basidiomycete Mixia osmundae.</title>
        <authorList>
            <person name="Nishida H."/>
            <person name="Nagatsuka Y."/>
            <person name="Sugiyama J."/>
        </authorList>
    </citation>
    <scope>NUCLEOTIDE SEQUENCE [LARGE SCALE GENOMIC DNA]</scope>
    <source>
        <strain evidence="7">CBS 9802 / IAM 14324 / JCM 22182 / KY 12970</strain>
    </source>
</reference>
<accession>G7DSW0</accession>
<dbReference type="InterPro" id="IPR015655">
    <property type="entry name" value="PP2C"/>
</dbReference>
<dbReference type="PROSITE" id="PS01032">
    <property type="entry name" value="PPM_1"/>
    <property type="match status" value="1"/>
</dbReference>
<evidence type="ECO:0000256" key="3">
    <source>
        <dbReference type="ARBA" id="ARBA00022912"/>
    </source>
</evidence>
<dbReference type="PROSITE" id="PS51746">
    <property type="entry name" value="PPM_2"/>
    <property type="match status" value="1"/>
</dbReference>